<feature type="region of interest" description="Disordered" evidence="2">
    <location>
        <begin position="1"/>
        <end position="25"/>
    </location>
</feature>
<gene>
    <name evidence="3" type="ORF">F442_03666</name>
</gene>
<dbReference type="AlphaFoldDB" id="W2ZUY2"/>
<dbReference type="EMBL" id="ANIY01000841">
    <property type="protein sequence ID" value="ETP51128.1"/>
    <property type="molecule type" value="Genomic_DNA"/>
</dbReference>
<keyword evidence="1" id="KW-0175">Coiled coil</keyword>
<feature type="region of interest" description="Disordered" evidence="2">
    <location>
        <begin position="310"/>
        <end position="343"/>
    </location>
</feature>
<dbReference type="OrthoDB" id="126050at2759"/>
<accession>W2ZUY2</accession>
<name>W2ZUY2_PHYNI</name>
<comment type="caution">
    <text evidence="3">The sequence shown here is derived from an EMBL/GenBank/DDBJ whole genome shotgun (WGS) entry which is preliminary data.</text>
</comment>
<evidence type="ECO:0000256" key="1">
    <source>
        <dbReference type="SAM" id="Coils"/>
    </source>
</evidence>
<reference evidence="3 4" key="1">
    <citation type="submission" date="2013-11" db="EMBL/GenBank/DDBJ databases">
        <title>The Genome Sequence of Phytophthora parasitica P10297.</title>
        <authorList>
            <consortium name="The Broad Institute Genomics Platform"/>
            <person name="Russ C."/>
            <person name="Tyler B."/>
            <person name="Panabieres F."/>
            <person name="Shan W."/>
            <person name="Tripathy S."/>
            <person name="Grunwald N."/>
            <person name="Machado M."/>
            <person name="Johnson C.S."/>
            <person name="Walker B."/>
            <person name="Young S.K."/>
            <person name="Zeng Q."/>
            <person name="Gargeya S."/>
            <person name="Fitzgerald M."/>
            <person name="Haas B."/>
            <person name="Abouelleil A."/>
            <person name="Allen A.W."/>
            <person name="Alvarado L."/>
            <person name="Arachchi H.M."/>
            <person name="Berlin A.M."/>
            <person name="Chapman S.B."/>
            <person name="Gainer-Dewar J."/>
            <person name="Goldberg J."/>
            <person name="Griggs A."/>
            <person name="Gujja S."/>
            <person name="Hansen M."/>
            <person name="Howarth C."/>
            <person name="Imamovic A."/>
            <person name="Ireland A."/>
            <person name="Larimer J."/>
            <person name="McCowan C."/>
            <person name="Murphy C."/>
            <person name="Pearson M."/>
            <person name="Poon T.W."/>
            <person name="Priest M."/>
            <person name="Roberts A."/>
            <person name="Saif S."/>
            <person name="Shea T."/>
            <person name="Sisk P."/>
            <person name="Sykes S."/>
            <person name="Wortman J."/>
            <person name="Nusbaum C."/>
            <person name="Birren B."/>
        </authorList>
    </citation>
    <scope>NUCLEOTIDE SEQUENCE [LARGE SCALE GENOMIC DNA]</scope>
    <source>
        <strain evidence="3 4">P10297</strain>
    </source>
</reference>
<feature type="compositionally biased region" description="Polar residues" evidence="2">
    <location>
        <begin position="310"/>
        <end position="322"/>
    </location>
</feature>
<feature type="coiled-coil region" evidence="1">
    <location>
        <begin position="101"/>
        <end position="145"/>
    </location>
</feature>
<evidence type="ECO:0008006" key="5">
    <source>
        <dbReference type="Google" id="ProtNLM"/>
    </source>
</evidence>
<evidence type="ECO:0000313" key="4">
    <source>
        <dbReference type="Proteomes" id="UP000018948"/>
    </source>
</evidence>
<dbReference type="Proteomes" id="UP000018948">
    <property type="component" value="Unassembled WGS sequence"/>
</dbReference>
<sequence>MEESDEAMVPHSGTGMPIAVYPPLPPYTDRELTLTRETTTRTVVMQGGETHRQVEALAQHSAAVQQMTAEQLGQVKAQQEHLAAKTPEYLQQQHDRNSAIHEQQQDMKQQMEEQRRFLEIQFRLLKAAEEAVGLQEQRLESLAEAVQPHLQARWGAFEQGAAPPSVNRSSERPAVTVAAAANLPVPPIYRGSSKKENRDFMFSLAICTRRIKALNQGTQASIFVMPASSRARCGSINHGRRDSNGTKESCRILVEALHPPAFKAAVKDQLGRQIHKAAKSSIQAFLKWLRVELEGFMRFEAHIAVHVAPKSSTNFPPSSASTGPEKKGPRRTGGGKATSSEAKLATVSYKAKPSEPSMTEKPNIRCFKCGDPTHGVFQCPNIASLLKAKEIYEKSTGKKVMEPVLVATSGGTTQKSSASIPCLVMGAVETLITPDSAASVSLVIIKLINDLKSAEGQMEMQPLAKPSGVTVVGGKLVPVRSKVKLDLRWK</sequence>
<evidence type="ECO:0000313" key="3">
    <source>
        <dbReference type="EMBL" id="ETP51128.1"/>
    </source>
</evidence>
<protein>
    <recommendedName>
        <fullName evidence="5">CCHC-type domain-containing protein</fullName>
    </recommendedName>
</protein>
<proteinExistence type="predicted"/>
<organism evidence="3 4">
    <name type="scientific">Phytophthora nicotianae P10297</name>
    <dbReference type="NCBI Taxonomy" id="1317064"/>
    <lineage>
        <taxon>Eukaryota</taxon>
        <taxon>Sar</taxon>
        <taxon>Stramenopiles</taxon>
        <taxon>Oomycota</taxon>
        <taxon>Peronosporomycetes</taxon>
        <taxon>Peronosporales</taxon>
        <taxon>Peronosporaceae</taxon>
        <taxon>Phytophthora</taxon>
    </lineage>
</organism>
<evidence type="ECO:0000256" key="2">
    <source>
        <dbReference type="SAM" id="MobiDB-lite"/>
    </source>
</evidence>